<evidence type="ECO:0008006" key="6">
    <source>
        <dbReference type="Google" id="ProtNLM"/>
    </source>
</evidence>
<evidence type="ECO:0000256" key="1">
    <source>
        <dbReference type="ARBA" id="ARBA00011738"/>
    </source>
</evidence>
<dbReference type="SUPFAM" id="SSF52833">
    <property type="entry name" value="Thioredoxin-like"/>
    <property type="match status" value="3"/>
</dbReference>
<reference evidence="4 5" key="1">
    <citation type="submission" date="2024-03" db="EMBL/GenBank/DDBJ databases">
        <title>Adaptation during the transition from Ophiocordyceps entomopathogen to insect associate is accompanied by gene loss and intensified selection.</title>
        <authorList>
            <person name="Ward C.M."/>
            <person name="Onetto C.A."/>
            <person name="Borneman A.R."/>
        </authorList>
    </citation>
    <scope>NUCLEOTIDE SEQUENCE [LARGE SCALE GENOMIC DNA]</scope>
    <source>
        <strain evidence="4">AWRI1</strain>
        <tissue evidence="4">Single Adult Female</tissue>
    </source>
</reference>
<dbReference type="InterPro" id="IPR004046">
    <property type="entry name" value="GST_C"/>
</dbReference>
<feature type="domain" description="GST N-terminal" evidence="2">
    <location>
        <begin position="419"/>
        <end position="500"/>
    </location>
</feature>
<evidence type="ECO:0000313" key="5">
    <source>
        <dbReference type="Proteomes" id="UP001367676"/>
    </source>
</evidence>
<dbReference type="GO" id="GO:0006749">
    <property type="term" value="P:glutathione metabolic process"/>
    <property type="evidence" value="ECO:0007669"/>
    <property type="project" value="TreeGrafter"/>
</dbReference>
<dbReference type="AlphaFoldDB" id="A0AAN9TIX1"/>
<keyword evidence="5" id="KW-1185">Reference proteome</keyword>
<name>A0AAN9TIX1_9HEMI</name>
<evidence type="ECO:0000313" key="4">
    <source>
        <dbReference type="EMBL" id="KAK7595489.1"/>
    </source>
</evidence>
<dbReference type="Pfam" id="PF14497">
    <property type="entry name" value="GST_C_3"/>
    <property type="match status" value="1"/>
</dbReference>
<dbReference type="GO" id="GO:0004364">
    <property type="term" value="F:glutathione transferase activity"/>
    <property type="evidence" value="ECO:0007669"/>
    <property type="project" value="TreeGrafter"/>
</dbReference>
<dbReference type="Pfam" id="PF13409">
    <property type="entry name" value="GST_N_2"/>
    <property type="match status" value="1"/>
</dbReference>
<dbReference type="SFLD" id="SFLDG01153">
    <property type="entry name" value="Main.4:_Theta-like"/>
    <property type="match status" value="1"/>
</dbReference>
<proteinExistence type="predicted"/>
<dbReference type="InterPro" id="IPR040079">
    <property type="entry name" value="Glutathione_S-Trfase"/>
</dbReference>
<dbReference type="InterPro" id="IPR010987">
    <property type="entry name" value="Glutathione-S-Trfase_C-like"/>
</dbReference>
<dbReference type="PANTHER" id="PTHR43969:SF9">
    <property type="entry name" value="GLUTATHIONE S TRANSFERASE D10, ISOFORM A-RELATED"/>
    <property type="match status" value="1"/>
</dbReference>
<accession>A0AAN9TIX1</accession>
<feature type="domain" description="GST C-terminal" evidence="3">
    <location>
        <begin position="88"/>
        <end position="223"/>
    </location>
</feature>
<dbReference type="FunFam" id="1.20.1050.10:FF:000007">
    <property type="entry name" value="Glutathione S-transferase 1-1"/>
    <property type="match status" value="3"/>
</dbReference>
<dbReference type="SFLD" id="SFLDS00019">
    <property type="entry name" value="Glutathione_Transferase_(cytos"/>
    <property type="match status" value="3"/>
</dbReference>
<feature type="domain" description="GST N-terminal" evidence="2">
    <location>
        <begin position="1"/>
        <end position="82"/>
    </location>
</feature>
<organism evidence="4 5">
    <name type="scientific">Parthenolecanium corni</name>
    <dbReference type="NCBI Taxonomy" id="536013"/>
    <lineage>
        <taxon>Eukaryota</taxon>
        <taxon>Metazoa</taxon>
        <taxon>Ecdysozoa</taxon>
        <taxon>Arthropoda</taxon>
        <taxon>Hexapoda</taxon>
        <taxon>Insecta</taxon>
        <taxon>Pterygota</taxon>
        <taxon>Neoptera</taxon>
        <taxon>Paraneoptera</taxon>
        <taxon>Hemiptera</taxon>
        <taxon>Sternorrhyncha</taxon>
        <taxon>Coccoidea</taxon>
        <taxon>Coccidae</taxon>
        <taxon>Parthenolecanium</taxon>
    </lineage>
</organism>
<dbReference type="SUPFAM" id="SSF47616">
    <property type="entry name" value="GST C-terminal domain-like"/>
    <property type="match status" value="3"/>
</dbReference>
<dbReference type="InterPro" id="IPR004045">
    <property type="entry name" value="Glutathione_S-Trfase_N"/>
</dbReference>
<evidence type="ECO:0000259" key="2">
    <source>
        <dbReference type="PROSITE" id="PS50404"/>
    </source>
</evidence>
<dbReference type="Pfam" id="PF02798">
    <property type="entry name" value="GST_N"/>
    <property type="match status" value="1"/>
</dbReference>
<dbReference type="Gene3D" id="3.40.30.10">
    <property type="entry name" value="Glutaredoxin"/>
    <property type="match status" value="3"/>
</dbReference>
<comment type="subunit">
    <text evidence="1">Homodimer.</text>
</comment>
<feature type="domain" description="GST C-terminal" evidence="3">
    <location>
        <begin position="297"/>
        <end position="427"/>
    </location>
</feature>
<dbReference type="EMBL" id="JBBCAQ010000018">
    <property type="protein sequence ID" value="KAK7595489.1"/>
    <property type="molecule type" value="Genomic_DNA"/>
</dbReference>
<comment type="caution">
    <text evidence="4">The sequence shown here is derived from an EMBL/GenBank/DDBJ whole genome shotgun (WGS) entry which is preliminary data.</text>
</comment>
<dbReference type="PANTHER" id="PTHR43969">
    <property type="entry name" value="GLUTATHIONE S TRANSFERASE D10, ISOFORM A-RELATED"/>
    <property type="match status" value="1"/>
</dbReference>
<dbReference type="Proteomes" id="UP001367676">
    <property type="component" value="Unassembled WGS sequence"/>
</dbReference>
<dbReference type="Pfam" id="PF13417">
    <property type="entry name" value="GST_N_3"/>
    <property type="match status" value="1"/>
</dbReference>
<feature type="domain" description="GST C-terminal" evidence="3">
    <location>
        <begin position="505"/>
        <end position="627"/>
    </location>
</feature>
<dbReference type="InterPro" id="IPR036249">
    <property type="entry name" value="Thioredoxin-like_sf"/>
</dbReference>
<dbReference type="Gene3D" id="1.20.1050.10">
    <property type="match status" value="3"/>
</dbReference>
<dbReference type="Pfam" id="PF00043">
    <property type="entry name" value="GST_C"/>
    <property type="match status" value="2"/>
</dbReference>
<protein>
    <recommendedName>
        <fullName evidence="6">Glutathione S-transferase</fullName>
    </recommendedName>
</protein>
<feature type="domain" description="GST N-terminal" evidence="2">
    <location>
        <begin position="210"/>
        <end position="291"/>
    </location>
</feature>
<sequence>MVLKLYGHVLSPPVRAVHFTIKNLAIPVEIVELDVINGELKSEEYMKINPRGTIPCLVDDEFVLLDSHAINIYLTTKYPQGEKLYPSDPKKRAIVNERLFFETCDLFSALKSVSNKVYTKGLSEIDDAAVKNFENSYNSLEIYLKKSKYIAGDCITIADFSVLVTMTSMKLFVPVDKEKFPLLTAYLEDAFTWPFYAEVNVVGLNKLLEFWKAKNITFPNPPVRAVYFTIKNLDIPVEMINVSLGDGEHKSEEYTKVNPLGTVPCIDDDGFVLLDSHAINIYLTTKYPQGEKLYPSDPKKRAIVNERLFFETCELFGAMKVTTRKVFMHGLKEIDESTVDHFENSYKGLETYLKENKYVAGDSLTIADFSVIATMSTMNMFVPVNKDKFPSVNAYLQHSRTWPFYAEVQEAGFNKLLELMKSKNVPFPNPPVRAVYFTLKMLNIEVEFVNVDLLSKENTDEKFLEVNPHGTVPCIYHNGKVFTDSHAINIYLTSKHGGEKLYPSNPEQRAFINEILFSETCTLFAPLQITVKKLMAGPPELDEFAIERFEHGYGWIEIYLKNNKFVAGDDLTIADFSVMTTVTTMELIVPIKKDKFPRLTAYLERATTWPHYAEIQENGIKKLKAGLKGINILFSEKPHL</sequence>
<gene>
    <name evidence="4" type="ORF">V9T40_013314</name>
</gene>
<dbReference type="PROSITE" id="PS50405">
    <property type="entry name" value="GST_CTER"/>
    <property type="match status" value="3"/>
</dbReference>
<dbReference type="CDD" id="cd03177">
    <property type="entry name" value="GST_C_Delta_Epsilon"/>
    <property type="match status" value="3"/>
</dbReference>
<evidence type="ECO:0000259" key="3">
    <source>
        <dbReference type="PROSITE" id="PS50405"/>
    </source>
</evidence>
<dbReference type="InterPro" id="IPR036282">
    <property type="entry name" value="Glutathione-S-Trfase_C_sf"/>
</dbReference>
<dbReference type="PROSITE" id="PS50404">
    <property type="entry name" value="GST_NTER"/>
    <property type="match status" value="3"/>
</dbReference>
<dbReference type="SFLD" id="SFLDG00358">
    <property type="entry name" value="Main_(cytGST)"/>
    <property type="match status" value="3"/>
</dbReference>